<gene>
    <name evidence="5 9" type="primary">rpmF</name>
    <name evidence="7" type="ORF">CCE30_08740</name>
    <name evidence="8" type="ORF">CYJ86_03500</name>
    <name evidence="9" type="ORF">J3E67_001128</name>
</gene>
<evidence type="ECO:0000313" key="10">
    <source>
        <dbReference type="Proteomes" id="UP000195798"/>
    </source>
</evidence>
<dbReference type="InterPro" id="IPR002677">
    <property type="entry name" value="Ribosomal_bL32"/>
</dbReference>
<dbReference type="GO" id="GO:0006412">
    <property type="term" value="P:translation"/>
    <property type="evidence" value="ECO:0007669"/>
    <property type="project" value="UniProtKB-UniRule"/>
</dbReference>
<evidence type="ECO:0000256" key="2">
    <source>
        <dbReference type="ARBA" id="ARBA00022980"/>
    </source>
</evidence>
<evidence type="ECO:0000313" key="9">
    <source>
        <dbReference type="EMBL" id="QTD66760.1"/>
    </source>
</evidence>
<reference evidence="7 10" key="1">
    <citation type="submission" date="2017-05" db="EMBL/GenBank/DDBJ databases">
        <authorList>
            <person name="Oh N.-S."/>
        </authorList>
    </citation>
    <scope>NUCLEOTIDE SEQUENCE [LARGE SCALE GENOMIC DNA]</scope>
    <source>
        <strain evidence="7 10">4M13</strain>
    </source>
</reference>
<dbReference type="GO" id="GO:0015934">
    <property type="term" value="C:large ribosomal subunit"/>
    <property type="evidence" value="ECO:0007669"/>
    <property type="project" value="InterPro"/>
</dbReference>
<dbReference type="OrthoDB" id="9812874at2"/>
<dbReference type="Proteomes" id="UP000234740">
    <property type="component" value="Unassembled WGS sequence"/>
</dbReference>
<keyword evidence="2 5" id="KW-0689">Ribosomal protein</keyword>
<feature type="region of interest" description="Disordered" evidence="6">
    <location>
        <begin position="42"/>
        <end position="63"/>
    </location>
</feature>
<organism evidence="9 12">
    <name type="scientific">Lactobacillus gasseri</name>
    <dbReference type="NCBI Taxonomy" id="1596"/>
    <lineage>
        <taxon>Bacteria</taxon>
        <taxon>Bacillati</taxon>
        <taxon>Bacillota</taxon>
        <taxon>Bacilli</taxon>
        <taxon>Lactobacillales</taxon>
        <taxon>Lactobacillaceae</taxon>
        <taxon>Lactobacillus</taxon>
    </lineage>
</organism>
<dbReference type="HAMAP" id="MF_00340">
    <property type="entry name" value="Ribosomal_bL32"/>
    <property type="match status" value="1"/>
</dbReference>
<dbReference type="SUPFAM" id="SSF57829">
    <property type="entry name" value="Zn-binding ribosomal proteins"/>
    <property type="match status" value="1"/>
</dbReference>
<dbReference type="EMBL" id="PKKC01000001">
    <property type="protein sequence ID" value="PKZ91550.1"/>
    <property type="molecule type" value="Genomic_DNA"/>
</dbReference>
<evidence type="ECO:0000256" key="3">
    <source>
        <dbReference type="ARBA" id="ARBA00023274"/>
    </source>
</evidence>
<dbReference type="PANTHER" id="PTHR35534">
    <property type="entry name" value="50S RIBOSOMAL PROTEIN L32"/>
    <property type="match status" value="1"/>
</dbReference>
<dbReference type="InterPro" id="IPR044957">
    <property type="entry name" value="Ribosomal_bL32_bact"/>
</dbReference>
<name>A0A366KFZ6_LACGS</name>
<feature type="compositionally biased region" description="Basic and acidic residues" evidence="6">
    <location>
        <begin position="54"/>
        <end position="63"/>
    </location>
</feature>
<dbReference type="EMBL" id="CP021427">
    <property type="protein sequence ID" value="ART98975.1"/>
    <property type="molecule type" value="Genomic_DNA"/>
</dbReference>
<evidence type="ECO:0000256" key="4">
    <source>
        <dbReference type="ARBA" id="ARBA00035178"/>
    </source>
</evidence>
<evidence type="ECO:0000313" key="7">
    <source>
        <dbReference type="EMBL" id="ART98975.1"/>
    </source>
</evidence>
<dbReference type="EMBL" id="CP071801">
    <property type="protein sequence ID" value="QTD66760.1"/>
    <property type="molecule type" value="Genomic_DNA"/>
</dbReference>
<evidence type="ECO:0000256" key="6">
    <source>
        <dbReference type="SAM" id="MobiDB-lite"/>
    </source>
</evidence>
<dbReference type="Pfam" id="PF01783">
    <property type="entry name" value="Ribosomal_L32p"/>
    <property type="match status" value="1"/>
</dbReference>
<reference evidence="8 11" key="2">
    <citation type="submission" date="2017-12" db="EMBL/GenBank/DDBJ databases">
        <title>Phylogenetic diversity of female urinary microbiome.</title>
        <authorList>
            <person name="Thomas-White K."/>
            <person name="Wolfe A.J."/>
        </authorList>
    </citation>
    <scope>NUCLEOTIDE SEQUENCE [LARGE SCALE GENOMIC DNA]</scope>
    <source>
        <strain evidence="8 11">UMB0099</strain>
    </source>
</reference>
<evidence type="ECO:0000313" key="11">
    <source>
        <dbReference type="Proteomes" id="UP000234740"/>
    </source>
</evidence>
<dbReference type="InterPro" id="IPR011332">
    <property type="entry name" value="Ribosomal_zn-bd"/>
</dbReference>
<dbReference type="Proteomes" id="UP000195798">
    <property type="component" value="Chromosome"/>
</dbReference>
<dbReference type="Proteomes" id="UP000663932">
    <property type="component" value="Chromosome"/>
</dbReference>
<dbReference type="PANTHER" id="PTHR35534:SF1">
    <property type="entry name" value="LARGE RIBOSOMAL SUBUNIT PROTEIN BL32"/>
    <property type="match status" value="1"/>
</dbReference>
<reference evidence="9" key="3">
    <citation type="submission" date="2021-03" db="EMBL/GenBank/DDBJ databases">
        <title>Whole genome sequence of Lactobacillus gasseri HL75.</title>
        <authorList>
            <person name="Kim J.-M."/>
            <person name="Chung S.H."/>
            <person name="Kim J.-S."/>
        </authorList>
    </citation>
    <scope>NUCLEOTIDE SEQUENCE</scope>
    <source>
        <strain evidence="9">HL75</strain>
    </source>
</reference>
<dbReference type="GeneID" id="48925104"/>
<evidence type="ECO:0000313" key="12">
    <source>
        <dbReference type="Proteomes" id="UP000663932"/>
    </source>
</evidence>
<evidence type="ECO:0000256" key="5">
    <source>
        <dbReference type="HAMAP-Rule" id="MF_00340"/>
    </source>
</evidence>
<feature type="compositionally biased region" description="Basic residues" evidence="6">
    <location>
        <begin position="7"/>
        <end position="20"/>
    </location>
</feature>
<comment type="similarity">
    <text evidence="1 5">Belongs to the bacterial ribosomal protein bL32 family.</text>
</comment>
<keyword evidence="3 5" id="KW-0687">Ribonucleoprotein</keyword>
<sequence>MAVPARKTSKQKKRSRRGHIKLTTPAMHYDATTGEYRLSHRVSPKGFYKGRQVANEKKQQNND</sequence>
<evidence type="ECO:0000256" key="1">
    <source>
        <dbReference type="ARBA" id="ARBA00008560"/>
    </source>
</evidence>
<dbReference type="GO" id="GO:0003735">
    <property type="term" value="F:structural constituent of ribosome"/>
    <property type="evidence" value="ECO:0007669"/>
    <property type="project" value="InterPro"/>
</dbReference>
<evidence type="ECO:0000313" key="8">
    <source>
        <dbReference type="EMBL" id="PKZ91550.1"/>
    </source>
</evidence>
<protein>
    <recommendedName>
        <fullName evidence="4 5">Large ribosomal subunit protein bL32</fullName>
    </recommendedName>
</protein>
<proteinExistence type="inferred from homology"/>
<dbReference type="NCBIfam" id="TIGR01031">
    <property type="entry name" value="rpmF_bact"/>
    <property type="match status" value="1"/>
</dbReference>
<accession>A0A366KFZ6</accession>
<feature type="region of interest" description="Disordered" evidence="6">
    <location>
        <begin position="1"/>
        <end position="25"/>
    </location>
</feature>
<dbReference type="RefSeq" id="WP_003648698.1">
    <property type="nucleotide sequence ID" value="NZ_CABHMU010000001.1"/>
</dbReference>
<dbReference type="AlphaFoldDB" id="A0A366KFZ6"/>